<dbReference type="EMBL" id="AGJK01000009">
    <property type="protein sequence ID" value="EHP94458.1"/>
    <property type="molecule type" value="Genomic_DNA"/>
</dbReference>
<organism evidence="2 3">
    <name type="scientific">Methylorubrum extorquens DSM 13060</name>
    <dbReference type="NCBI Taxonomy" id="882800"/>
    <lineage>
        <taxon>Bacteria</taxon>
        <taxon>Pseudomonadati</taxon>
        <taxon>Pseudomonadota</taxon>
        <taxon>Alphaproteobacteria</taxon>
        <taxon>Hyphomicrobiales</taxon>
        <taxon>Methylobacteriaceae</taxon>
        <taxon>Methylorubrum</taxon>
    </lineage>
</organism>
<dbReference type="InterPro" id="IPR025668">
    <property type="entry name" value="Tnp_DDE_dom"/>
</dbReference>
<feature type="domain" description="Transposase DDE" evidence="1">
    <location>
        <begin position="6"/>
        <end position="85"/>
    </location>
</feature>
<reference evidence="2 3" key="1">
    <citation type="submission" date="2011-09" db="EMBL/GenBank/DDBJ databases">
        <title>The draft genome of Methylobacterium extorquens DSM 13060.</title>
        <authorList>
            <consortium name="US DOE Joint Genome Institute (JGI-PGF)"/>
            <person name="Lucas S."/>
            <person name="Han J."/>
            <person name="Lapidus A."/>
            <person name="Cheng J.-F."/>
            <person name="Goodwin L."/>
            <person name="Pitluck S."/>
            <person name="Peters L."/>
            <person name="Land M.L."/>
            <person name="Hauser L."/>
            <person name="Koskimaki J."/>
            <person name="Halonen O."/>
            <person name="Pirttila A."/>
            <person name="Frank C."/>
            <person name="Woyke T.J."/>
        </authorList>
    </citation>
    <scope>NUCLEOTIDE SEQUENCE [LARGE SCALE GENOMIC DNA]</scope>
    <source>
        <strain evidence="2 3">DSM 13060</strain>
    </source>
</reference>
<dbReference type="PATRIC" id="fig|882800.3.peg.626"/>
<dbReference type="Proteomes" id="UP000004382">
    <property type="component" value="Unassembled WGS sequence"/>
</dbReference>
<proteinExistence type="predicted"/>
<name>H1KDE5_METEX</name>
<dbReference type="AlphaFoldDB" id="H1KDE5"/>
<evidence type="ECO:0000313" key="3">
    <source>
        <dbReference type="Proteomes" id="UP000004382"/>
    </source>
</evidence>
<sequence length="86" mass="9808">MGSKWVLGDRGYASHVFRQHILVMGARTAIPPQLHEAPVIRLDCIYKKRSQVERLRAKLKEWHDIATRYEKTSASFMGALCLAALD</sequence>
<evidence type="ECO:0000313" key="2">
    <source>
        <dbReference type="EMBL" id="EHP94458.1"/>
    </source>
</evidence>
<protein>
    <submittedName>
        <fullName evidence="2">Transposase</fullName>
    </submittedName>
</protein>
<evidence type="ECO:0000259" key="1">
    <source>
        <dbReference type="Pfam" id="PF13586"/>
    </source>
</evidence>
<comment type="caution">
    <text evidence="2">The sequence shown here is derived from an EMBL/GenBank/DDBJ whole genome shotgun (WGS) entry which is preliminary data.</text>
</comment>
<accession>H1KDE5</accession>
<gene>
    <name evidence="2" type="ORF">MetexDRAFT_0657</name>
</gene>
<dbReference type="Pfam" id="PF13586">
    <property type="entry name" value="DDE_Tnp_1_2"/>
    <property type="match status" value="1"/>
</dbReference>